<evidence type="ECO:0000256" key="4">
    <source>
        <dbReference type="ARBA" id="ARBA00011503"/>
    </source>
</evidence>
<feature type="binding site" evidence="13">
    <location>
        <position position="124"/>
    </location>
    <ligand>
        <name>Mg(2+)</name>
        <dbReference type="ChEBI" id="CHEBI:18420"/>
    </ligand>
</feature>
<dbReference type="GO" id="GO:0005886">
    <property type="term" value="C:plasma membrane"/>
    <property type="evidence" value="ECO:0007669"/>
    <property type="project" value="TreeGrafter"/>
</dbReference>
<comment type="function">
    <text evidence="1">Involved in the biosynthesis of the siderophore enterobactin (enterochelin), which is a macrocyclic trimeric lactone of N-(2,3-dihydroxybenzoyl)-serine. The serine trilactone serves as a scaffolding for the three catechol functionalities that provide hexadentate coordination for the tightly ligated iron(2+) atoms. Plays an essential role in the assembly of the enterobactin by catalyzing the transfer of the 4'-phosphopantetheine (Ppant) moiety from coenzyme A to the apo-domains of both EntB (ArCP domain) and EntF (PCP domain) to yield their holo-forms which make them competent for the activation of 2,3-dihydroxybenzoate (DHB) and L-serine, respectively.</text>
</comment>
<evidence type="ECO:0000259" key="15">
    <source>
        <dbReference type="Pfam" id="PF17837"/>
    </source>
</evidence>
<dbReference type="InterPro" id="IPR008278">
    <property type="entry name" value="4-PPantetheinyl_Trfase_dom"/>
</dbReference>
<gene>
    <name evidence="16" type="ORF">HNQ59_001762</name>
</gene>
<dbReference type="InterPro" id="IPR041354">
    <property type="entry name" value="4PPT_N"/>
</dbReference>
<keyword evidence="6 16" id="KW-0808">Transferase</keyword>
<dbReference type="Gene3D" id="3.90.470.20">
    <property type="entry name" value="4'-phosphopantetheinyl transferase domain"/>
    <property type="match status" value="1"/>
</dbReference>
<evidence type="ECO:0000256" key="2">
    <source>
        <dbReference type="ARBA" id="ARBA00004993"/>
    </source>
</evidence>
<evidence type="ECO:0000256" key="7">
    <source>
        <dbReference type="ARBA" id="ARBA00023191"/>
    </source>
</evidence>
<comment type="subunit">
    <text evidence="4">EntB, EntD, EntE, and EntF form a multienzyme complex called enterobactin synthase.</text>
</comment>
<reference evidence="16 17" key="1">
    <citation type="submission" date="2020-08" db="EMBL/GenBank/DDBJ databases">
        <title>Genomic Encyclopedia of Type Strains, Phase IV (KMG-IV): sequencing the most valuable type-strain genomes for metagenomic binning, comparative biology and taxonomic classification.</title>
        <authorList>
            <person name="Goeker M."/>
        </authorList>
    </citation>
    <scope>NUCLEOTIDE SEQUENCE [LARGE SCALE GENOMIC DNA]</scope>
    <source>
        <strain evidence="16 17">DSM 27165</strain>
    </source>
</reference>
<comment type="caution">
    <text evidence="16">The sequence shown here is derived from an EMBL/GenBank/DDBJ whole genome shotgun (WGS) entry which is preliminary data.</text>
</comment>
<dbReference type="Pfam" id="PF01648">
    <property type="entry name" value="ACPS"/>
    <property type="match status" value="1"/>
</dbReference>
<keyword evidence="7" id="KW-0259">Enterobactin biosynthesis</keyword>
<keyword evidence="13" id="KW-0460">Magnesium</keyword>
<dbReference type="GO" id="GO:0009366">
    <property type="term" value="C:enterobactin synthetase complex"/>
    <property type="evidence" value="ECO:0007669"/>
    <property type="project" value="InterPro"/>
</dbReference>
<dbReference type="PANTHER" id="PTHR38096:SF1">
    <property type="entry name" value="ENTEROBACTIN SYNTHASE COMPONENT D"/>
    <property type="match status" value="1"/>
</dbReference>
<evidence type="ECO:0000256" key="6">
    <source>
        <dbReference type="ARBA" id="ARBA00022679"/>
    </source>
</evidence>
<evidence type="ECO:0000256" key="3">
    <source>
        <dbReference type="ARBA" id="ARBA00008342"/>
    </source>
</evidence>
<evidence type="ECO:0000313" key="17">
    <source>
        <dbReference type="Proteomes" id="UP000575898"/>
    </source>
</evidence>
<comment type="catalytic activity">
    <reaction evidence="10">
        <text>apo-[aryl-carrier protein] + CoA = holo-[aryl-carrier protein] + adenosine 3',5'-bisphosphate + H(+)</text>
        <dbReference type="Rhea" id="RHEA:48404"/>
        <dbReference type="Rhea" id="RHEA-COMP:15903"/>
        <dbReference type="Rhea" id="RHEA-COMP:17557"/>
        <dbReference type="ChEBI" id="CHEBI:15378"/>
        <dbReference type="ChEBI" id="CHEBI:29999"/>
        <dbReference type="ChEBI" id="CHEBI:57287"/>
        <dbReference type="ChEBI" id="CHEBI:58343"/>
        <dbReference type="ChEBI" id="CHEBI:64479"/>
    </reaction>
</comment>
<comment type="similarity">
    <text evidence="3">Belongs to the P-Pant transferase superfamily. EntD family.</text>
</comment>
<comment type="cofactor">
    <cofactor evidence="13">
        <name>Mg(2+)</name>
        <dbReference type="ChEBI" id="CHEBI:18420"/>
    </cofactor>
</comment>
<name>A0A840MQL7_9PROT</name>
<dbReference type="InterPro" id="IPR037143">
    <property type="entry name" value="4-PPantetheinyl_Trfase_dom_sf"/>
</dbReference>
<dbReference type="GO" id="GO:0008897">
    <property type="term" value="F:holo-[acyl-carrier-protein] synthase activity"/>
    <property type="evidence" value="ECO:0007669"/>
    <property type="project" value="InterPro"/>
</dbReference>
<protein>
    <recommendedName>
        <fullName evidence="5">Enterobactin synthase component D</fullName>
    </recommendedName>
    <alternativeName>
        <fullName evidence="8">4'-phosphopantetheinyl transferase EntD</fullName>
    </alternativeName>
    <alternativeName>
        <fullName evidence="9">Enterochelin synthase D</fullName>
    </alternativeName>
</protein>
<feature type="binding site" evidence="12">
    <location>
        <position position="168"/>
    </location>
    <ligand>
        <name>CoA</name>
        <dbReference type="ChEBI" id="CHEBI:57287"/>
    </ligand>
</feature>
<feature type="binding site" evidence="12">
    <location>
        <begin position="100"/>
        <end position="101"/>
    </location>
    <ligand>
        <name>CoA</name>
        <dbReference type="ChEBI" id="CHEBI:57287"/>
    </ligand>
</feature>
<feature type="domain" description="4'-phosphopantetheinyl transferase N-terminal" evidence="15">
    <location>
        <begin position="49"/>
        <end position="111"/>
    </location>
</feature>
<feature type="binding site" evidence="12">
    <location>
        <position position="56"/>
    </location>
    <ligand>
        <name>CoA</name>
        <dbReference type="ChEBI" id="CHEBI:57287"/>
    </ligand>
</feature>
<feature type="domain" description="4'-phosphopantetheinyl transferase" evidence="14">
    <location>
        <begin position="118"/>
        <end position="209"/>
    </location>
</feature>
<sequence>MNRFCPPPCVYHPWQQHFPALQIFATQFDRDHFDHELLNALPGMLPDSIRRSAAKRQADFLSGRLCALSAMAALQLPPMVPGIGEDRSPQWPAGVVGSITHGAGLALAAVACAADCLGVGIDVETLQKPDTMHSVAEQVLTPHELHIRALLPDMQQADFISTVFSLKESLYKALYPIVGKSFYFQDAELVAWQAETVSLRLLTDLSDVWCANATLTGHYVHIDGRVISLVVILPD</sequence>
<dbReference type="SUPFAM" id="SSF56214">
    <property type="entry name" value="4'-phosphopantetheinyl transferase"/>
    <property type="match status" value="1"/>
</dbReference>
<evidence type="ECO:0000256" key="9">
    <source>
        <dbReference type="ARBA" id="ARBA00031996"/>
    </source>
</evidence>
<keyword evidence="17" id="KW-1185">Reference proteome</keyword>
<comment type="pathway">
    <text evidence="2">Siderophore biosynthesis; enterobactin biosynthesis.</text>
</comment>
<feature type="binding site" evidence="12">
    <location>
        <position position="122"/>
    </location>
    <ligand>
        <name>CoA</name>
        <dbReference type="ChEBI" id="CHEBI:57287"/>
    </ligand>
</feature>
<dbReference type="EMBL" id="JACHHY010000009">
    <property type="protein sequence ID" value="MBB5018473.1"/>
    <property type="molecule type" value="Genomic_DNA"/>
</dbReference>
<evidence type="ECO:0000259" key="14">
    <source>
        <dbReference type="Pfam" id="PF01648"/>
    </source>
</evidence>
<evidence type="ECO:0000256" key="5">
    <source>
        <dbReference type="ARBA" id="ARBA00019087"/>
    </source>
</evidence>
<accession>A0A840MQL7</accession>
<evidence type="ECO:0000256" key="11">
    <source>
        <dbReference type="ARBA" id="ARBA00049191"/>
    </source>
</evidence>
<organism evidence="16 17">
    <name type="scientific">Chitinivorax tropicus</name>
    <dbReference type="NCBI Taxonomy" id="714531"/>
    <lineage>
        <taxon>Bacteria</taxon>
        <taxon>Pseudomonadati</taxon>
        <taxon>Pseudomonadota</taxon>
        <taxon>Betaproteobacteria</taxon>
        <taxon>Chitinivorax</taxon>
    </lineage>
</organism>
<evidence type="ECO:0000313" key="16">
    <source>
        <dbReference type="EMBL" id="MBB5018473.1"/>
    </source>
</evidence>
<dbReference type="AlphaFoldDB" id="A0A840MQL7"/>
<evidence type="ECO:0000256" key="13">
    <source>
        <dbReference type="PIRSR" id="PIRSR603542-2"/>
    </source>
</evidence>
<keyword evidence="13" id="KW-0479">Metal-binding</keyword>
<evidence type="ECO:0000256" key="1">
    <source>
        <dbReference type="ARBA" id="ARBA00003937"/>
    </source>
</evidence>
<dbReference type="PRINTS" id="PR01399">
    <property type="entry name" value="ENTSNTHTASED"/>
</dbReference>
<dbReference type="GO" id="GO:0009239">
    <property type="term" value="P:enterobactin biosynthetic process"/>
    <property type="evidence" value="ECO:0007669"/>
    <property type="project" value="UniProtKB-UniPathway"/>
</dbReference>
<evidence type="ECO:0000256" key="10">
    <source>
        <dbReference type="ARBA" id="ARBA00049176"/>
    </source>
</evidence>
<dbReference type="GO" id="GO:0000287">
    <property type="term" value="F:magnesium ion binding"/>
    <property type="evidence" value="ECO:0007669"/>
    <property type="project" value="InterPro"/>
</dbReference>
<comment type="catalytic activity">
    <reaction evidence="11">
        <text>apo-[peptidyl-carrier protein] + CoA = holo-[peptidyl-carrier protein] + adenosine 3',5'-bisphosphate + H(+)</text>
        <dbReference type="Rhea" id="RHEA:46228"/>
        <dbReference type="Rhea" id="RHEA-COMP:11479"/>
        <dbReference type="Rhea" id="RHEA-COMP:11480"/>
        <dbReference type="ChEBI" id="CHEBI:15378"/>
        <dbReference type="ChEBI" id="CHEBI:29999"/>
        <dbReference type="ChEBI" id="CHEBI:57287"/>
        <dbReference type="ChEBI" id="CHEBI:58343"/>
        <dbReference type="ChEBI" id="CHEBI:64479"/>
    </reaction>
</comment>
<proteinExistence type="inferred from homology"/>
<feature type="binding site" evidence="12">
    <location>
        <position position="64"/>
    </location>
    <ligand>
        <name>CoA</name>
        <dbReference type="ChEBI" id="CHEBI:57287"/>
    </ligand>
</feature>
<evidence type="ECO:0000256" key="12">
    <source>
        <dbReference type="PIRSR" id="PIRSR603542-1"/>
    </source>
</evidence>
<evidence type="ECO:0000256" key="8">
    <source>
        <dbReference type="ARBA" id="ARBA00029894"/>
    </source>
</evidence>
<dbReference type="InterPro" id="IPR003542">
    <property type="entry name" value="Enbac_synth_compD-like"/>
</dbReference>
<dbReference type="Pfam" id="PF17837">
    <property type="entry name" value="4PPT_N"/>
    <property type="match status" value="1"/>
</dbReference>
<dbReference type="PANTHER" id="PTHR38096">
    <property type="entry name" value="ENTEROBACTIN SYNTHASE COMPONENT D"/>
    <property type="match status" value="1"/>
</dbReference>
<dbReference type="Proteomes" id="UP000575898">
    <property type="component" value="Unassembled WGS sequence"/>
</dbReference>
<dbReference type="RefSeq" id="WP_184037805.1">
    <property type="nucleotide sequence ID" value="NZ_JACHHY010000009.1"/>
</dbReference>
<feature type="binding site" evidence="13">
    <location>
        <position position="122"/>
    </location>
    <ligand>
        <name>Mg(2+)</name>
        <dbReference type="ChEBI" id="CHEBI:18420"/>
    </ligand>
</feature>
<dbReference type="UniPathway" id="UPA00017"/>
<feature type="binding site" evidence="12">
    <location>
        <position position="172"/>
    </location>
    <ligand>
        <name>CoA</name>
        <dbReference type="ChEBI" id="CHEBI:57287"/>
    </ligand>
</feature>